<evidence type="ECO:0008006" key="7">
    <source>
        <dbReference type="Google" id="ProtNLM"/>
    </source>
</evidence>
<evidence type="ECO:0000259" key="2">
    <source>
        <dbReference type="Pfam" id="PF13547"/>
    </source>
</evidence>
<evidence type="ECO:0000313" key="5">
    <source>
        <dbReference type="EMBL" id="KAB1072834.1"/>
    </source>
</evidence>
<dbReference type="CDD" id="cd19607">
    <property type="entry name" value="GTA_TIM-barrel-like"/>
    <property type="match status" value="1"/>
</dbReference>
<evidence type="ECO:0000259" key="4">
    <source>
        <dbReference type="Pfam" id="PF23666"/>
    </source>
</evidence>
<comment type="caution">
    <text evidence="5">The sequence shown here is derived from an EMBL/GenBank/DDBJ whole genome shotgun (WGS) entry which is preliminary data.</text>
</comment>
<dbReference type="InterPro" id="IPR017853">
    <property type="entry name" value="GH"/>
</dbReference>
<evidence type="ECO:0000256" key="1">
    <source>
        <dbReference type="SAM" id="MobiDB-lite"/>
    </source>
</evidence>
<sequence>MATLILSTAGAAAGTAFGGPVGGMIGRAAGAIAGAGLDGALFGARAGPRFVEGPRLSDVAGLSSTEGDPIPRVYGRAKLGGTLIWATRPLEVANTAVERAGTGAKGGGGQKTVRTAYAYYANLAVGLCEGEIAFVRRVWADGRELDLTTLAMRVHAGGPDQEPDPLIVAKEGAESAPAYRGLAYVVFERLALADFGNRIPQFAFEVVRPVAGLAGTIRAVDLIPGANEFGLDPDLVTEDAGFGATRAANRFQLQRATDVAASLDALQALCPRLSRVSVVVSWFGDDLRAGRCTVAPKVDQGGKATRGDVWSVAGLGRAQVGVVSRAPGGGPAYGGTPSDAGLGRLVADLHRRGLKVVLYPFVMMDVPHGNALPDPRRPGAPGQPPYPWRGRITCDPAPGLPGSPDGTAAAGTQVSDFFEGGRGLARMVLHYADLAAGWAAAGVPLAGFIIGSELVGLTRVRAAGKSYPAVAALRRLAAAVRGRLGGSVPLVYAADWTEYGADVREGGAEIRFPLDDLFADPAIGAVGIDYYPPITDWRDGPDHADRAEAATIYDRDYLKRRLAAGEAFDWYYASAEDRRAQIRTPITDGAHARPWIYRAKDLVGWWSNPHLERDGGLETRRTAWVPASKPIWLTEIGVPAVDKGTNGPNVFPDPKSSENAAPPGSRATRDELIQLRGLEAILTRFDPALPGHDPAHNPVSPLYGAPMVTPDAIFVWAWDARPFPAFPDYEAVWADAGNWRLGHWITGRIEGLDLDRLVAAILADLGIPAPARIEAAAYLDGYVIDRALSARAALEPLAQLYGLDVSAVAGRLRIRGVERAATILDAGDLVRGEDDEAPLRRVRTEESALPRALEIGFTDSESAAYRRAAAAAIRPAGARRRETRIEAAVVTRRESAESLAEARLDAAIAGRDSASLTLSPRRVELEPGDCLVLPGAGPHKILRIADSPAGRRIETQALPLHGSALTPRESAPVPARPPASVFPGPPFAVALDLPLDRGEPAALQVLAVAAEPWPGDVAVWRGAGDGAPLALHRLVDYPACLGTLREPLPPGPLWRFDRTARLTVALRNAGALGAIDEAGALAGGNLFAVRGPDGSVEILSAAGAELVGPGTWRLTRLLRGLGGSEAAAGRAAPAGSLIVRLDDGAVVPLVERLDEAGRPFRYRIGPAGRDPADPLFTEVAASAGLAAITPLSPVHLRARREAAGIRLGWTRRARRAADAWEPVDVPLDEPSDAYAVDLFGLDGRPLRSLTAAAPSLLYPAADEAADFGGPQTAIDVAVAQLGTVAGRGPARRARIPVRAG</sequence>
<proteinExistence type="predicted"/>
<dbReference type="SUPFAM" id="SSF51445">
    <property type="entry name" value="(Trans)glycosidases"/>
    <property type="match status" value="1"/>
</dbReference>
<name>A0A6N6MR49_9HYPH</name>
<keyword evidence="6" id="KW-1185">Reference proteome</keyword>
<dbReference type="InterPro" id="IPR025195">
    <property type="entry name" value="GTA_TIM_dom"/>
</dbReference>
<dbReference type="RefSeq" id="WP_150964409.1">
    <property type="nucleotide sequence ID" value="NZ_VZZJ01000011.1"/>
</dbReference>
<dbReference type="InterPro" id="IPR032876">
    <property type="entry name" value="J_dom"/>
</dbReference>
<evidence type="ECO:0000259" key="3">
    <source>
        <dbReference type="Pfam" id="PF13550"/>
    </source>
</evidence>
<accession>A0A6N6MR49</accession>
<organism evidence="5 6">
    <name type="scientific">Methylobacterium planeticum</name>
    <dbReference type="NCBI Taxonomy" id="2615211"/>
    <lineage>
        <taxon>Bacteria</taxon>
        <taxon>Pseudomonadati</taxon>
        <taxon>Pseudomonadota</taxon>
        <taxon>Alphaproteobacteria</taxon>
        <taxon>Hyphomicrobiales</taxon>
        <taxon>Methylobacteriaceae</taxon>
        <taxon>Methylobacterium</taxon>
    </lineage>
</organism>
<dbReference type="Pfam" id="PF23666">
    <property type="entry name" value="Rcc01698_C"/>
    <property type="match status" value="1"/>
</dbReference>
<feature type="region of interest" description="Disordered" evidence="1">
    <location>
        <begin position="643"/>
        <end position="666"/>
    </location>
</feature>
<dbReference type="InterPro" id="IPR056490">
    <property type="entry name" value="Rcc01698_C"/>
</dbReference>
<dbReference type="EMBL" id="VZZJ01000011">
    <property type="protein sequence ID" value="KAB1072834.1"/>
    <property type="molecule type" value="Genomic_DNA"/>
</dbReference>
<dbReference type="Pfam" id="PF13550">
    <property type="entry name" value="Phage-tail_3"/>
    <property type="match status" value="1"/>
</dbReference>
<feature type="domain" description="Rcc01698-like C-terminal" evidence="4">
    <location>
        <begin position="1039"/>
        <end position="1139"/>
    </location>
</feature>
<protein>
    <recommendedName>
        <fullName evidence="7">Host specificity protein</fullName>
    </recommendedName>
</protein>
<feature type="domain" description="Tip attachment protein J" evidence="3">
    <location>
        <begin position="786"/>
        <end position="945"/>
    </location>
</feature>
<feature type="domain" description="GTA TIM-barrel-like" evidence="2">
    <location>
        <begin position="424"/>
        <end position="727"/>
    </location>
</feature>
<gene>
    <name evidence="5" type="ORF">F6X51_14635</name>
</gene>
<evidence type="ECO:0000313" key="6">
    <source>
        <dbReference type="Proteomes" id="UP000441523"/>
    </source>
</evidence>
<dbReference type="Proteomes" id="UP000441523">
    <property type="component" value="Unassembled WGS sequence"/>
</dbReference>
<dbReference type="Pfam" id="PF13547">
    <property type="entry name" value="GTA_TIM"/>
    <property type="match status" value="1"/>
</dbReference>
<reference evidence="5 6" key="1">
    <citation type="submission" date="2019-09" db="EMBL/GenBank/DDBJ databases">
        <title>YIM 132548 draft genome.</title>
        <authorList>
            <person name="Jiang L."/>
        </authorList>
    </citation>
    <scope>NUCLEOTIDE SEQUENCE [LARGE SCALE GENOMIC DNA]</scope>
    <source>
        <strain evidence="5 6">YIM 132548</strain>
    </source>
</reference>
<dbReference type="Gene3D" id="3.20.20.80">
    <property type="entry name" value="Glycosidases"/>
    <property type="match status" value="1"/>
</dbReference>